<reference evidence="2 4" key="1">
    <citation type="submission" date="2016-02" db="EMBL/GenBank/DDBJ databases">
        <title>Draft genome sequence for Clostridium paradoxum JW-YL-7.</title>
        <authorList>
            <person name="Utturkar S.M."/>
            <person name="Lancaster A."/>
            <person name="Poole F.L."/>
            <person name="Adams M.W."/>
            <person name="Brown S.D."/>
        </authorList>
    </citation>
    <scope>NUCLEOTIDE SEQUENCE [LARGE SCALE GENOMIC DNA]</scope>
    <source>
        <strain evidence="2 4">JW-YL-7</strain>
    </source>
</reference>
<dbReference type="Gene3D" id="1.10.10.730">
    <property type="entry name" value="KorB DNA-binding domain"/>
    <property type="match status" value="1"/>
</dbReference>
<keyword evidence="1" id="KW-0472">Membrane</keyword>
<keyword evidence="5" id="KW-1185">Reference proteome</keyword>
<dbReference type="STRING" id="1121328.JWYL7_0872"/>
<evidence type="ECO:0000313" key="4">
    <source>
        <dbReference type="Proteomes" id="UP000092605"/>
    </source>
</evidence>
<protein>
    <submittedName>
        <fullName evidence="2">Uncharacterized protein</fullName>
    </submittedName>
</protein>
<keyword evidence="1" id="KW-0812">Transmembrane</keyword>
<name>A0A150FQA0_CLOPD</name>
<sequence precursor="true">MSINYIIVIISLIMFTISIFVLIRYLEYTKVSQNDLTGDHIKILIKKMDEFESKINNLTQKEISKIDYDNGIQALINNGYSKHEIAKRTNKSIREIDLMLKLKKGGKS</sequence>
<dbReference type="OrthoDB" id="1755582at2"/>
<accession>A0A150FQA0</accession>
<organism evidence="2 4">
    <name type="scientific">Alkalithermobacter thermoalcaliphilus JW-YL-7 = DSM 7308</name>
    <dbReference type="NCBI Taxonomy" id="1121328"/>
    <lineage>
        <taxon>Bacteria</taxon>
        <taxon>Bacillati</taxon>
        <taxon>Bacillota</taxon>
        <taxon>Clostridia</taxon>
        <taxon>Peptostreptococcales</taxon>
        <taxon>Tepidibacteraceae</taxon>
        <taxon>Alkalithermobacter</taxon>
    </lineage>
</organism>
<keyword evidence="1" id="KW-1133">Transmembrane helix</keyword>
<proteinExistence type="predicted"/>
<dbReference type="SUPFAM" id="SSF109709">
    <property type="entry name" value="KorB DNA-binding domain-like"/>
    <property type="match status" value="1"/>
</dbReference>
<evidence type="ECO:0000256" key="1">
    <source>
        <dbReference type="SAM" id="Phobius"/>
    </source>
</evidence>
<dbReference type="InterPro" id="IPR042075">
    <property type="entry name" value="KorB_DNA-db"/>
</dbReference>
<dbReference type="Proteomes" id="UP000092605">
    <property type="component" value="Unassembled WGS sequence"/>
</dbReference>
<dbReference type="EMBL" id="FRBG01000003">
    <property type="protein sequence ID" value="SHK60151.1"/>
    <property type="molecule type" value="Genomic_DNA"/>
</dbReference>
<evidence type="ECO:0000313" key="5">
    <source>
        <dbReference type="Proteomes" id="UP000323392"/>
    </source>
</evidence>
<comment type="caution">
    <text evidence="2">The sequence shown here is derived from an EMBL/GenBank/DDBJ whole genome shotgun (WGS) entry which is preliminary data.</text>
</comment>
<evidence type="ECO:0000313" key="2">
    <source>
        <dbReference type="EMBL" id="KXZ39797.1"/>
    </source>
</evidence>
<dbReference type="Proteomes" id="UP000323392">
    <property type="component" value="Unassembled WGS sequence"/>
</dbReference>
<evidence type="ECO:0000313" key="3">
    <source>
        <dbReference type="EMBL" id="SHK60151.1"/>
    </source>
</evidence>
<dbReference type="AlphaFoldDB" id="A0A150FQA0"/>
<feature type="transmembrane region" description="Helical" evidence="1">
    <location>
        <begin position="6"/>
        <end position="26"/>
    </location>
</feature>
<dbReference type="RefSeq" id="WP_066069587.1">
    <property type="nucleotide sequence ID" value="NZ_FRBG01000003.1"/>
</dbReference>
<gene>
    <name evidence="2" type="ORF">JWYL7_0872</name>
    <name evidence="3" type="ORF">SAMN05661008_00525</name>
</gene>
<dbReference type="PATRIC" id="fig|1121328.3.peg.878"/>
<dbReference type="EMBL" id="LSFY01000001">
    <property type="protein sequence ID" value="KXZ39797.1"/>
    <property type="molecule type" value="Genomic_DNA"/>
</dbReference>
<reference evidence="3 5" key="2">
    <citation type="submission" date="2016-11" db="EMBL/GenBank/DDBJ databases">
        <authorList>
            <person name="Varghese N."/>
            <person name="Submissions S."/>
        </authorList>
    </citation>
    <scope>NUCLEOTIDE SEQUENCE [LARGE SCALE GENOMIC DNA]</scope>
    <source>
        <strain evidence="3 5">DSM 7308</strain>
    </source>
</reference>